<reference evidence="2" key="1">
    <citation type="submission" date="2021-03" db="EMBL/GenBank/DDBJ databases">
        <title>Draft genome sequence of rust myrtle Austropuccinia psidii MF-1, a brazilian biotype.</title>
        <authorList>
            <person name="Quecine M.C."/>
            <person name="Pachon D.M.R."/>
            <person name="Bonatelli M.L."/>
            <person name="Correr F.H."/>
            <person name="Franceschini L.M."/>
            <person name="Leite T.F."/>
            <person name="Margarido G.R.A."/>
            <person name="Almeida C.A."/>
            <person name="Ferrarezi J.A."/>
            <person name="Labate C.A."/>
        </authorList>
    </citation>
    <scope>NUCLEOTIDE SEQUENCE</scope>
    <source>
        <strain evidence="2">MF-1</strain>
    </source>
</reference>
<name>A0A9Q3PXM1_9BASI</name>
<accession>A0A9Q3PXM1</accession>
<dbReference type="Gene3D" id="1.10.340.70">
    <property type="match status" value="1"/>
</dbReference>
<proteinExistence type="predicted"/>
<dbReference type="Proteomes" id="UP000765509">
    <property type="component" value="Unassembled WGS sequence"/>
</dbReference>
<dbReference type="Pfam" id="PF17921">
    <property type="entry name" value="Integrase_H2C2"/>
    <property type="match status" value="1"/>
</dbReference>
<dbReference type="InterPro" id="IPR041588">
    <property type="entry name" value="Integrase_H2C2"/>
</dbReference>
<keyword evidence="3" id="KW-1185">Reference proteome</keyword>
<organism evidence="2 3">
    <name type="scientific">Austropuccinia psidii MF-1</name>
    <dbReference type="NCBI Taxonomy" id="1389203"/>
    <lineage>
        <taxon>Eukaryota</taxon>
        <taxon>Fungi</taxon>
        <taxon>Dikarya</taxon>
        <taxon>Basidiomycota</taxon>
        <taxon>Pucciniomycotina</taxon>
        <taxon>Pucciniomycetes</taxon>
        <taxon>Pucciniales</taxon>
        <taxon>Sphaerophragmiaceae</taxon>
        <taxon>Austropuccinia</taxon>
    </lineage>
</organism>
<sequence length="187" mass="21654">MSSKSLTCCQARWAEYLSEFHFSITFSPGCLAILPDALSCWENIYPQRGDSISENLMNHQQIFKQDEIQASKFFSVEVDSFSNFIDSIQKALWKDSQYRSSLQDLGKTMSVQYYSLDSSPQLLLFKDRVVVTNDPTIQTNMIQKRHYYPLAGNLGQEKTLKLVKRDFHWPGITQFIKDYVSSFQQCS</sequence>
<dbReference type="OrthoDB" id="3095879at2759"/>
<evidence type="ECO:0000259" key="1">
    <source>
        <dbReference type="Pfam" id="PF17921"/>
    </source>
</evidence>
<dbReference type="AlphaFoldDB" id="A0A9Q3PXM1"/>
<gene>
    <name evidence="2" type="ORF">O181_116635</name>
</gene>
<dbReference type="EMBL" id="AVOT02099459">
    <property type="protein sequence ID" value="MBW0576920.1"/>
    <property type="molecule type" value="Genomic_DNA"/>
</dbReference>
<protein>
    <recommendedName>
        <fullName evidence="1">Integrase zinc-binding domain-containing protein</fullName>
    </recommendedName>
</protein>
<comment type="caution">
    <text evidence="2">The sequence shown here is derived from an EMBL/GenBank/DDBJ whole genome shotgun (WGS) entry which is preliminary data.</text>
</comment>
<evidence type="ECO:0000313" key="2">
    <source>
        <dbReference type="EMBL" id="MBW0576920.1"/>
    </source>
</evidence>
<evidence type="ECO:0000313" key="3">
    <source>
        <dbReference type="Proteomes" id="UP000765509"/>
    </source>
</evidence>
<feature type="domain" description="Integrase zinc-binding" evidence="1">
    <location>
        <begin position="135"/>
        <end position="186"/>
    </location>
</feature>